<dbReference type="EMBL" id="VLLL01000007">
    <property type="protein sequence ID" value="TWJ10737.1"/>
    <property type="molecule type" value="Genomic_DNA"/>
</dbReference>
<dbReference type="AlphaFoldDB" id="A0A562UYR1"/>
<evidence type="ECO:0000313" key="2">
    <source>
        <dbReference type="EMBL" id="TWJ10737.1"/>
    </source>
</evidence>
<dbReference type="Proteomes" id="UP000321617">
    <property type="component" value="Unassembled WGS sequence"/>
</dbReference>
<gene>
    <name evidence="2" type="ORF">LX16_4159</name>
</gene>
<feature type="domain" description="DUF397" evidence="1">
    <location>
        <begin position="10"/>
        <end position="62"/>
    </location>
</feature>
<dbReference type="InterPro" id="IPR007278">
    <property type="entry name" value="DUF397"/>
</dbReference>
<sequence>MRVYESTPVVWRKSSRSFAGNECVEVATQGAVVWLRDSKLAPDAPMLLTPAATWRGFVAEVKNRRFDH</sequence>
<accession>A0A562UYR1</accession>
<comment type="caution">
    <text evidence="2">The sequence shown here is derived from an EMBL/GenBank/DDBJ whole genome shotgun (WGS) entry which is preliminary data.</text>
</comment>
<dbReference type="Pfam" id="PF04149">
    <property type="entry name" value="DUF397"/>
    <property type="match status" value="1"/>
</dbReference>
<reference evidence="2 3" key="1">
    <citation type="journal article" date="2013" name="Stand. Genomic Sci.">
        <title>Genomic Encyclopedia of Type Strains, Phase I: The one thousand microbial genomes (KMG-I) project.</title>
        <authorList>
            <person name="Kyrpides N.C."/>
            <person name="Woyke T."/>
            <person name="Eisen J.A."/>
            <person name="Garrity G."/>
            <person name="Lilburn T.G."/>
            <person name="Beck B.J."/>
            <person name="Whitman W.B."/>
            <person name="Hugenholtz P."/>
            <person name="Klenk H.P."/>
        </authorList>
    </citation>
    <scope>NUCLEOTIDE SEQUENCE [LARGE SCALE GENOMIC DNA]</scope>
    <source>
        <strain evidence="2 3">DSM 45044</strain>
    </source>
</reference>
<dbReference type="RefSeq" id="WP_211354649.1">
    <property type="nucleotide sequence ID" value="NZ_BAABIJ010000003.1"/>
</dbReference>
<evidence type="ECO:0000313" key="3">
    <source>
        <dbReference type="Proteomes" id="UP000321617"/>
    </source>
</evidence>
<protein>
    <submittedName>
        <fullName evidence="2">Uncharacterized protein DUF397</fullName>
    </submittedName>
</protein>
<name>A0A562UYR1_9ACTN</name>
<proteinExistence type="predicted"/>
<organism evidence="2 3">
    <name type="scientific">Stackebrandtia albiflava</name>
    <dbReference type="NCBI Taxonomy" id="406432"/>
    <lineage>
        <taxon>Bacteria</taxon>
        <taxon>Bacillati</taxon>
        <taxon>Actinomycetota</taxon>
        <taxon>Actinomycetes</taxon>
        <taxon>Glycomycetales</taxon>
        <taxon>Glycomycetaceae</taxon>
        <taxon>Stackebrandtia</taxon>
    </lineage>
</organism>
<evidence type="ECO:0000259" key="1">
    <source>
        <dbReference type="Pfam" id="PF04149"/>
    </source>
</evidence>
<keyword evidence="3" id="KW-1185">Reference proteome</keyword>